<protein>
    <recommendedName>
        <fullName evidence="1">Transposase DDE domain-containing protein</fullName>
    </recommendedName>
</protein>
<gene>
    <name evidence="2" type="ORF">GCM10011514_42870</name>
</gene>
<dbReference type="Proteomes" id="UP000609064">
    <property type="component" value="Unassembled WGS sequence"/>
</dbReference>
<comment type="caution">
    <text evidence="2">The sequence shown here is derived from an EMBL/GenBank/DDBJ whole genome shotgun (WGS) entry which is preliminary data.</text>
</comment>
<feature type="domain" description="Transposase DDE" evidence="1">
    <location>
        <begin position="12"/>
        <end position="143"/>
    </location>
</feature>
<dbReference type="Pfam" id="PF13612">
    <property type="entry name" value="DDE_Tnp_1_3"/>
    <property type="match status" value="1"/>
</dbReference>
<dbReference type="RefSeq" id="WP_188769240.1">
    <property type="nucleotide sequence ID" value="NZ_BMKK01000010.1"/>
</dbReference>
<reference evidence="2" key="2">
    <citation type="submission" date="2020-09" db="EMBL/GenBank/DDBJ databases">
        <authorList>
            <person name="Sun Q."/>
            <person name="Zhou Y."/>
        </authorList>
    </citation>
    <scope>NUCLEOTIDE SEQUENCE</scope>
    <source>
        <strain evidence="2">CGMCC 1.15958</strain>
    </source>
</reference>
<proteinExistence type="predicted"/>
<keyword evidence="3" id="KW-1185">Reference proteome</keyword>
<dbReference type="AlphaFoldDB" id="A0A917DWG0"/>
<dbReference type="InterPro" id="IPR025668">
    <property type="entry name" value="Tnp_DDE_dom"/>
</dbReference>
<evidence type="ECO:0000259" key="1">
    <source>
        <dbReference type="Pfam" id="PF13612"/>
    </source>
</evidence>
<dbReference type="EMBL" id="BMKK01000010">
    <property type="protein sequence ID" value="GGD74194.1"/>
    <property type="molecule type" value="Genomic_DNA"/>
</dbReference>
<evidence type="ECO:0000313" key="2">
    <source>
        <dbReference type="EMBL" id="GGD74194.1"/>
    </source>
</evidence>
<evidence type="ECO:0000313" key="3">
    <source>
        <dbReference type="Proteomes" id="UP000609064"/>
    </source>
</evidence>
<name>A0A917DWG0_9BACT</name>
<accession>A0A917DWG0</accession>
<organism evidence="2 3">
    <name type="scientific">Emticicia aquatilis</name>
    <dbReference type="NCBI Taxonomy" id="1537369"/>
    <lineage>
        <taxon>Bacteria</taxon>
        <taxon>Pseudomonadati</taxon>
        <taxon>Bacteroidota</taxon>
        <taxon>Cytophagia</taxon>
        <taxon>Cytophagales</taxon>
        <taxon>Leadbetterellaceae</taxon>
        <taxon>Emticicia</taxon>
    </lineage>
</organism>
<reference evidence="2" key="1">
    <citation type="journal article" date="2014" name="Int. J. Syst. Evol. Microbiol.">
        <title>Complete genome sequence of Corynebacterium casei LMG S-19264T (=DSM 44701T), isolated from a smear-ripened cheese.</title>
        <authorList>
            <consortium name="US DOE Joint Genome Institute (JGI-PGF)"/>
            <person name="Walter F."/>
            <person name="Albersmeier A."/>
            <person name="Kalinowski J."/>
            <person name="Ruckert C."/>
        </authorList>
    </citation>
    <scope>NUCLEOTIDE SEQUENCE</scope>
    <source>
        <strain evidence="2">CGMCC 1.15958</strain>
    </source>
</reference>
<sequence>MIIEEFIATANPSNKVFKVFAKHGKSSIGWFYGLKTHLIINNLGQIINFGLTHASVSDNNENLLKQMLKGLKVKCFGDKGYISKLFSFFYEQGLELVHKVRANMKNQIMNLNDKINLKKRALIESVNDILMTVFDIEHTRHHNPINAIAHTFGALIVYLR</sequence>